<dbReference type="AlphaFoldDB" id="A0A1G4MJJ8"/>
<dbReference type="GO" id="GO:0000398">
    <property type="term" value="P:mRNA splicing, via spliceosome"/>
    <property type="evidence" value="ECO:0007669"/>
    <property type="project" value="InterPro"/>
</dbReference>
<feature type="compositionally biased region" description="Polar residues" evidence="1">
    <location>
        <begin position="297"/>
        <end position="318"/>
    </location>
</feature>
<reference evidence="2 3" key="1">
    <citation type="submission" date="2016-03" db="EMBL/GenBank/DDBJ databases">
        <authorList>
            <person name="Devillers H."/>
        </authorList>
    </citation>
    <scope>NUCLEOTIDE SEQUENCE [LARGE SCALE GENOMIC DNA]</scope>
    <source>
        <strain evidence="2">CBS 6772</strain>
    </source>
</reference>
<accession>A0A1G4MJJ8</accession>
<dbReference type="Pfam" id="PF19097">
    <property type="entry name" value="Snu56_snRNP"/>
    <property type="match status" value="1"/>
</dbReference>
<sequence length="456" mass="51533">MAPKKRTKLSSFRTKGRAKRQDTENDRHDDLMGSLQILKKKYPALEKTLANGHVFVPLLRGSDANSFDGLISAASGISGNYTVVSDEDGVSYFYCSNFNVLDCAFVLTLIFSKSDNRFSKTGSALSFERVPKGTAIRGSFFVYRSCDLSLLRYNSTAKRDVVQEKNLFNTHISVSRVVDIAEFREVSVMNYGFSRFLHSVVDALKGIKFRWAPVKINNIFAQNFKSYKCSSQMVLDEIPFASEGLLIDRQQILKQNLEAFEKTKSALEQFAKSVLEPDEGEENLEKEKARHFAAENSKLQPANPRQSSSRLNRGNQPFNKEPTGHTRYTGSSYLTHDEIKEYCVATIHATLEAVKRKSSYQILKTYIKCPRQYYIDIVYDNLNQLRSETNCNIVVLNLNNVHESTSWFDSLDLSKYTTVSTPHPSTVKVVSVGGIGEHNLKALQMLLDLIQNSQKS</sequence>
<organism evidence="2 3">
    <name type="scientific">Lachancea fermentati</name>
    <name type="common">Zygosaccharomyces fermentati</name>
    <dbReference type="NCBI Taxonomy" id="4955"/>
    <lineage>
        <taxon>Eukaryota</taxon>
        <taxon>Fungi</taxon>
        <taxon>Dikarya</taxon>
        <taxon>Ascomycota</taxon>
        <taxon>Saccharomycotina</taxon>
        <taxon>Saccharomycetes</taxon>
        <taxon>Saccharomycetales</taxon>
        <taxon>Saccharomycetaceae</taxon>
        <taxon>Lachancea</taxon>
    </lineage>
</organism>
<evidence type="ECO:0000313" key="3">
    <source>
        <dbReference type="Proteomes" id="UP000190831"/>
    </source>
</evidence>
<dbReference type="Proteomes" id="UP000190831">
    <property type="component" value="Chromosome H"/>
</dbReference>
<evidence type="ECO:0000256" key="1">
    <source>
        <dbReference type="SAM" id="MobiDB-lite"/>
    </source>
</evidence>
<dbReference type="InterPro" id="IPR043954">
    <property type="entry name" value="Snu56_snRNP"/>
</dbReference>
<protein>
    <submittedName>
        <fullName evidence="2">LAFE_0H04720g1_1</fullName>
    </submittedName>
</protein>
<proteinExistence type="predicted"/>
<feature type="region of interest" description="Disordered" evidence="1">
    <location>
        <begin position="293"/>
        <end position="330"/>
    </location>
</feature>
<keyword evidence="3" id="KW-1185">Reference proteome</keyword>
<dbReference type="STRING" id="4955.A0A1G4MJJ8"/>
<dbReference type="OrthoDB" id="4034976at2759"/>
<evidence type="ECO:0000313" key="2">
    <source>
        <dbReference type="EMBL" id="SCW04046.1"/>
    </source>
</evidence>
<dbReference type="EMBL" id="LT598491">
    <property type="protein sequence ID" value="SCW04046.1"/>
    <property type="molecule type" value="Genomic_DNA"/>
</dbReference>
<name>A0A1G4MJJ8_LACFM</name>
<gene>
    <name evidence="2" type="ORF">LAFE_0H04720G</name>
</gene>
<feature type="compositionally biased region" description="Basic residues" evidence="1">
    <location>
        <begin position="1"/>
        <end position="18"/>
    </location>
</feature>
<feature type="region of interest" description="Disordered" evidence="1">
    <location>
        <begin position="1"/>
        <end position="27"/>
    </location>
</feature>
<dbReference type="GO" id="GO:0003729">
    <property type="term" value="F:mRNA binding"/>
    <property type="evidence" value="ECO:0007669"/>
    <property type="project" value="InterPro"/>
</dbReference>